<evidence type="ECO:0000313" key="8">
    <source>
        <dbReference type="EMBL" id="OJJ53460.1"/>
    </source>
</evidence>
<dbReference type="SMART" id="SM00066">
    <property type="entry name" value="GAL4"/>
    <property type="match status" value="1"/>
</dbReference>
<dbReference type="InterPro" id="IPR001138">
    <property type="entry name" value="Zn2Cys6_DnaBD"/>
</dbReference>
<evidence type="ECO:0000256" key="6">
    <source>
        <dbReference type="SAM" id="MobiDB-lite"/>
    </source>
</evidence>
<dbReference type="GeneID" id="63764263"/>
<evidence type="ECO:0000256" key="4">
    <source>
        <dbReference type="ARBA" id="ARBA00023163"/>
    </source>
</evidence>
<feature type="domain" description="Zn(2)-C6 fungal-type" evidence="7">
    <location>
        <begin position="11"/>
        <end position="39"/>
    </location>
</feature>
<accession>A0A1L9T1Y4</accession>
<dbReference type="GO" id="GO:0005634">
    <property type="term" value="C:nucleus"/>
    <property type="evidence" value="ECO:0007669"/>
    <property type="project" value="UniProtKB-SubCell"/>
</dbReference>
<comment type="subcellular location">
    <subcellularLocation>
        <location evidence="1">Nucleus</location>
    </subcellularLocation>
</comment>
<dbReference type="AlphaFoldDB" id="A0A1L9T1Y4"/>
<evidence type="ECO:0000256" key="2">
    <source>
        <dbReference type="ARBA" id="ARBA00023015"/>
    </source>
</evidence>
<sequence length="480" mass="53033">MTTPRQRSYTGCWSCRRRRRKCDGARPSCRNCERRGVPCEGYEVRLRWGAGIASRGHFAGAEKPVLGPVESSPSPRAPVEPGSSETRPVQQPTTVITPGQESTEAQASELLQKFFDSGHHILLSVRESRDVFKTMAVLWCQESKACAAVCVALQTLLEPELLVRFEEYFDIALQRFRAEMARTAVLSQGTLAAGNLLCTVSFFHGKPWTFHVHGLYKHLTHSPPSSSILHSPDPACHSLIGALGIMDLPPFIAGRRSPPMHIWYHHCRGTSRTWLGPTTTNTSTSSTGGIEPITGLPRSLIDLFSCIGFSPDQDVESGFWSWPGEEGSAAQVQLWEAYRFAGVLAIRRHWHSHHLDLGLDGSGIGNESSSNEAVTSRIVGAIDALNLAAPDMDEDDEEVFNAIRYPLVIAGSDPDVMRAHPEWKGLIEGTLRTLVEEDPYAQCELTFDVLSEVWSLWEQGKDIGVEEVAVERGFELFLVS</sequence>
<dbReference type="SUPFAM" id="SSF57701">
    <property type="entry name" value="Zn2/Cys6 DNA-binding domain"/>
    <property type="match status" value="1"/>
</dbReference>
<evidence type="ECO:0000256" key="1">
    <source>
        <dbReference type="ARBA" id="ARBA00004123"/>
    </source>
</evidence>
<evidence type="ECO:0000256" key="3">
    <source>
        <dbReference type="ARBA" id="ARBA00023125"/>
    </source>
</evidence>
<dbReference type="CDD" id="cd00067">
    <property type="entry name" value="GAL4"/>
    <property type="match status" value="1"/>
</dbReference>
<feature type="compositionally biased region" description="Polar residues" evidence="6">
    <location>
        <begin position="83"/>
        <end position="93"/>
    </location>
</feature>
<dbReference type="OrthoDB" id="3251668at2759"/>
<dbReference type="GO" id="GO:0000976">
    <property type="term" value="F:transcription cis-regulatory region binding"/>
    <property type="evidence" value="ECO:0007669"/>
    <property type="project" value="TreeGrafter"/>
</dbReference>
<name>A0A1L9T1Y4_9EURO</name>
<feature type="region of interest" description="Disordered" evidence="6">
    <location>
        <begin position="63"/>
        <end position="93"/>
    </location>
</feature>
<proteinExistence type="predicted"/>
<keyword evidence="9" id="KW-1185">Reference proteome</keyword>
<dbReference type="Gene3D" id="4.10.240.10">
    <property type="entry name" value="Zn(2)-C6 fungal-type DNA-binding domain"/>
    <property type="match status" value="1"/>
</dbReference>
<evidence type="ECO:0000313" key="9">
    <source>
        <dbReference type="Proteomes" id="UP000184356"/>
    </source>
</evidence>
<keyword evidence="5" id="KW-0539">Nucleus</keyword>
<dbReference type="GO" id="GO:0008270">
    <property type="term" value="F:zinc ion binding"/>
    <property type="evidence" value="ECO:0007669"/>
    <property type="project" value="InterPro"/>
</dbReference>
<dbReference type="VEuPathDB" id="FungiDB:ASPSYDRAFT_50961"/>
<dbReference type="InterPro" id="IPR021858">
    <property type="entry name" value="Fun_TF"/>
</dbReference>
<evidence type="ECO:0000256" key="5">
    <source>
        <dbReference type="ARBA" id="ARBA00023242"/>
    </source>
</evidence>
<dbReference type="PROSITE" id="PS00463">
    <property type="entry name" value="ZN2_CY6_FUNGAL_1"/>
    <property type="match status" value="1"/>
</dbReference>
<dbReference type="PROSITE" id="PS50048">
    <property type="entry name" value="ZN2_CY6_FUNGAL_2"/>
    <property type="match status" value="1"/>
</dbReference>
<organism evidence="8 9">
    <name type="scientific">Aspergillus sydowii CBS 593.65</name>
    <dbReference type="NCBI Taxonomy" id="1036612"/>
    <lineage>
        <taxon>Eukaryota</taxon>
        <taxon>Fungi</taxon>
        <taxon>Dikarya</taxon>
        <taxon>Ascomycota</taxon>
        <taxon>Pezizomycotina</taxon>
        <taxon>Eurotiomycetes</taxon>
        <taxon>Eurotiomycetidae</taxon>
        <taxon>Eurotiales</taxon>
        <taxon>Aspergillaceae</taxon>
        <taxon>Aspergillus</taxon>
        <taxon>Aspergillus subgen. Nidulantes</taxon>
    </lineage>
</organism>
<keyword evidence="2" id="KW-0805">Transcription regulation</keyword>
<dbReference type="PANTHER" id="PTHR37534:SF44">
    <property type="entry name" value="ZN(II)2CYS6 TRANSCRIPTION FACTOR (EUROFUNG)"/>
    <property type="match status" value="1"/>
</dbReference>
<reference evidence="9" key="1">
    <citation type="journal article" date="2017" name="Genome Biol.">
        <title>Comparative genomics reveals high biological diversity and specific adaptations in the industrially and medically important fungal genus Aspergillus.</title>
        <authorList>
            <person name="de Vries R.P."/>
            <person name="Riley R."/>
            <person name="Wiebenga A."/>
            <person name="Aguilar-Osorio G."/>
            <person name="Amillis S."/>
            <person name="Uchima C.A."/>
            <person name="Anderluh G."/>
            <person name="Asadollahi M."/>
            <person name="Askin M."/>
            <person name="Barry K."/>
            <person name="Battaglia E."/>
            <person name="Bayram O."/>
            <person name="Benocci T."/>
            <person name="Braus-Stromeyer S.A."/>
            <person name="Caldana C."/>
            <person name="Canovas D."/>
            <person name="Cerqueira G.C."/>
            <person name="Chen F."/>
            <person name="Chen W."/>
            <person name="Choi C."/>
            <person name="Clum A."/>
            <person name="Dos Santos R.A."/>
            <person name="Damasio A.R."/>
            <person name="Diallinas G."/>
            <person name="Emri T."/>
            <person name="Fekete E."/>
            <person name="Flipphi M."/>
            <person name="Freyberg S."/>
            <person name="Gallo A."/>
            <person name="Gournas C."/>
            <person name="Habgood R."/>
            <person name="Hainaut M."/>
            <person name="Harispe M.L."/>
            <person name="Henrissat B."/>
            <person name="Hilden K.S."/>
            <person name="Hope R."/>
            <person name="Hossain A."/>
            <person name="Karabika E."/>
            <person name="Karaffa L."/>
            <person name="Karanyi Z."/>
            <person name="Krasevec N."/>
            <person name="Kuo A."/>
            <person name="Kusch H."/>
            <person name="LaButti K."/>
            <person name="Lagendijk E.L."/>
            <person name="Lapidus A."/>
            <person name="Levasseur A."/>
            <person name="Lindquist E."/>
            <person name="Lipzen A."/>
            <person name="Logrieco A.F."/>
            <person name="MacCabe A."/>
            <person name="Maekelae M.R."/>
            <person name="Malavazi I."/>
            <person name="Melin P."/>
            <person name="Meyer V."/>
            <person name="Mielnichuk N."/>
            <person name="Miskei M."/>
            <person name="Molnar A.P."/>
            <person name="Mule G."/>
            <person name="Ngan C.Y."/>
            <person name="Orejas M."/>
            <person name="Orosz E."/>
            <person name="Ouedraogo J.P."/>
            <person name="Overkamp K.M."/>
            <person name="Park H.-S."/>
            <person name="Perrone G."/>
            <person name="Piumi F."/>
            <person name="Punt P.J."/>
            <person name="Ram A.F."/>
            <person name="Ramon A."/>
            <person name="Rauscher S."/>
            <person name="Record E."/>
            <person name="Riano-Pachon D.M."/>
            <person name="Robert V."/>
            <person name="Roehrig J."/>
            <person name="Ruller R."/>
            <person name="Salamov A."/>
            <person name="Salih N.S."/>
            <person name="Samson R.A."/>
            <person name="Sandor E."/>
            <person name="Sanguinetti M."/>
            <person name="Schuetze T."/>
            <person name="Sepcic K."/>
            <person name="Shelest E."/>
            <person name="Sherlock G."/>
            <person name="Sophianopoulou V."/>
            <person name="Squina F.M."/>
            <person name="Sun H."/>
            <person name="Susca A."/>
            <person name="Todd R.B."/>
            <person name="Tsang A."/>
            <person name="Unkles S.E."/>
            <person name="van de Wiele N."/>
            <person name="van Rossen-Uffink D."/>
            <person name="Oliveira J.V."/>
            <person name="Vesth T.C."/>
            <person name="Visser J."/>
            <person name="Yu J.-H."/>
            <person name="Zhou M."/>
            <person name="Andersen M.R."/>
            <person name="Archer D.B."/>
            <person name="Baker S.E."/>
            <person name="Benoit I."/>
            <person name="Brakhage A.A."/>
            <person name="Braus G.H."/>
            <person name="Fischer R."/>
            <person name="Frisvad J.C."/>
            <person name="Goldman G.H."/>
            <person name="Houbraken J."/>
            <person name="Oakley B."/>
            <person name="Pocsi I."/>
            <person name="Scazzocchio C."/>
            <person name="Seiboth B."/>
            <person name="vanKuyk P.A."/>
            <person name="Wortman J."/>
            <person name="Dyer P.S."/>
            <person name="Grigoriev I.V."/>
        </authorList>
    </citation>
    <scope>NUCLEOTIDE SEQUENCE [LARGE SCALE GENOMIC DNA]</scope>
    <source>
        <strain evidence="9">CBS 593.65</strain>
    </source>
</reference>
<keyword evidence="3" id="KW-0238">DNA-binding</keyword>
<dbReference type="InterPro" id="IPR036864">
    <property type="entry name" value="Zn2-C6_fun-type_DNA-bd_sf"/>
</dbReference>
<dbReference type="EMBL" id="KV878597">
    <property type="protein sequence ID" value="OJJ53460.1"/>
    <property type="molecule type" value="Genomic_DNA"/>
</dbReference>
<dbReference type="GO" id="GO:0045944">
    <property type="term" value="P:positive regulation of transcription by RNA polymerase II"/>
    <property type="evidence" value="ECO:0007669"/>
    <property type="project" value="TreeGrafter"/>
</dbReference>
<dbReference type="RefSeq" id="XP_040697266.1">
    <property type="nucleotide sequence ID" value="XM_040848190.1"/>
</dbReference>
<dbReference type="GO" id="GO:0000981">
    <property type="term" value="F:DNA-binding transcription factor activity, RNA polymerase II-specific"/>
    <property type="evidence" value="ECO:0007669"/>
    <property type="project" value="InterPro"/>
</dbReference>
<evidence type="ECO:0000259" key="7">
    <source>
        <dbReference type="PROSITE" id="PS50048"/>
    </source>
</evidence>
<dbReference type="Proteomes" id="UP000184356">
    <property type="component" value="Unassembled WGS sequence"/>
</dbReference>
<dbReference type="STRING" id="1036612.A0A1L9T1Y4"/>
<dbReference type="Pfam" id="PF00172">
    <property type="entry name" value="Zn_clus"/>
    <property type="match status" value="1"/>
</dbReference>
<dbReference type="PANTHER" id="PTHR37534">
    <property type="entry name" value="TRANSCRIPTIONAL ACTIVATOR PROTEIN UGA3"/>
    <property type="match status" value="1"/>
</dbReference>
<protein>
    <recommendedName>
        <fullName evidence="7">Zn(2)-C6 fungal-type domain-containing protein</fullName>
    </recommendedName>
</protein>
<gene>
    <name evidence="8" type="ORF">ASPSYDRAFT_50961</name>
</gene>
<dbReference type="Pfam" id="PF11951">
    <property type="entry name" value="Fungal_trans_2"/>
    <property type="match status" value="1"/>
</dbReference>
<keyword evidence="4" id="KW-0804">Transcription</keyword>